<dbReference type="Proteomes" id="UP000310685">
    <property type="component" value="Unassembled WGS sequence"/>
</dbReference>
<evidence type="ECO:0000313" key="4">
    <source>
        <dbReference type="EMBL" id="TIB76041.1"/>
    </source>
</evidence>
<dbReference type="Pfam" id="PF00172">
    <property type="entry name" value="Zn_clus"/>
    <property type="match status" value="1"/>
</dbReference>
<dbReference type="InterPro" id="IPR050987">
    <property type="entry name" value="AtrR-like"/>
</dbReference>
<dbReference type="EMBL" id="SPRC01000053">
    <property type="protein sequence ID" value="TIB76041.1"/>
    <property type="molecule type" value="Genomic_DNA"/>
</dbReference>
<dbReference type="PANTHER" id="PTHR46910">
    <property type="entry name" value="TRANSCRIPTION FACTOR PDR1"/>
    <property type="match status" value="1"/>
</dbReference>
<comment type="caution">
    <text evidence="4">The sequence shown here is derived from an EMBL/GenBank/DDBJ whole genome shotgun (WGS) entry which is preliminary data.</text>
</comment>
<dbReference type="SUPFAM" id="SSF57701">
    <property type="entry name" value="Zn2/Cys6 DNA-binding domain"/>
    <property type="match status" value="1"/>
</dbReference>
<evidence type="ECO:0000256" key="2">
    <source>
        <dbReference type="ARBA" id="ARBA00023242"/>
    </source>
</evidence>
<proteinExistence type="predicted"/>
<evidence type="ECO:0000259" key="3">
    <source>
        <dbReference type="PROSITE" id="PS50048"/>
    </source>
</evidence>
<dbReference type="PANTHER" id="PTHR46910:SF1">
    <property type="entry name" value="MISCELLANEOUS ZN(II)2CYS6 TRANSCRIPTION FACTOR (EUROFUNG)-RELATED"/>
    <property type="match status" value="1"/>
</dbReference>
<dbReference type="GO" id="GO:0000981">
    <property type="term" value="F:DNA-binding transcription factor activity, RNA polymerase II-specific"/>
    <property type="evidence" value="ECO:0007669"/>
    <property type="project" value="InterPro"/>
</dbReference>
<dbReference type="InterPro" id="IPR007219">
    <property type="entry name" value="XnlR_reg_dom"/>
</dbReference>
<evidence type="ECO:0000256" key="1">
    <source>
        <dbReference type="ARBA" id="ARBA00022723"/>
    </source>
</evidence>
<dbReference type="GO" id="GO:0003677">
    <property type="term" value="F:DNA binding"/>
    <property type="evidence" value="ECO:0007669"/>
    <property type="project" value="InterPro"/>
</dbReference>
<dbReference type="Gene3D" id="4.10.240.10">
    <property type="entry name" value="Zn(2)-C6 fungal-type DNA-binding domain"/>
    <property type="match status" value="1"/>
</dbReference>
<dbReference type="InterPro" id="IPR001138">
    <property type="entry name" value="Zn2Cys6_DnaBD"/>
</dbReference>
<dbReference type="SMART" id="SM00906">
    <property type="entry name" value="Fungal_trans"/>
    <property type="match status" value="1"/>
</dbReference>
<dbReference type="GO" id="GO:0006351">
    <property type="term" value="P:DNA-templated transcription"/>
    <property type="evidence" value="ECO:0007669"/>
    <property type="project" value="InterPro"/>
</dbReference>
<accession>A0A4T0NWM3</accession>
<dbReference type="Pfam" id="PF04082">
    <property type="entry name" value="Fungal_trans"/>
    <property type="match status" value="1"/>
</dbReference>
<dbReference type="AlphaFoldDB" id="A0A4T0NWM3"/>
<dbReference type="PROSITE" id="PS50048">
    <property type="entry name" value="ZN2_CY6_FUNGAL_2"/>
    <property type="match status" value="1"/>
</dbReference>
<sequence>MPKASKMKTRACDGCRRKKVKCDGIYPDKCSICKHIECTYESTEPKKYYNINYVNKLEQELAQLRNITNNNTPSTSSNVQYYSPIETIPSNDWEDLQDDQVAKDIDGLYIPGDMSGKRYYGKASMRGLFERVFLYTNLDPQTLLKGKRPEFWVEDWIEELNRSHSSDSLYTQDENMINHLIDIYFNRVNRTLPLLDETHFKNSIPFRRLEEGFSRLLSLVCALGAMFSDDTRVLVPGKEHLRFLAGFSFYEKVRLNLPDFTFKTTSLEDIQTLILLQVYIQKGAQSKNTWMVHGLTLLLVQNRGLHLSWLSEHENPIEKELGKRATWMLYILDRAHTACFGRPTLMKDDDMYLQYPSAISPNECPDNDINLVYIKEYLKLCKIHGEVIQQLYKFRKSNRGEDLIVTVNDIASLNAKLHQWLKEVHPTFSIRNTENDSDDTIFQLKSNLRVLFNNIQIFMYKPFLPRPDHSSSKFQLKSLMICANAARSVITTFANVYLDRKIAYQWNDCMTDWSVFSATIILVLSCCESRINGELYESDLDYLKKGALILRNQEHRNQLYARAFDLLIQVLKASELLSDDTFVETQESISTGRTLGINVKDQLEQNDEIVEDMLKAIRGNSNDTLIGLNDFNLPPLNGIIIDSILNGSAFN</sequence>
<reference evidence="4 5" key="1">
    <citation type="submission" date="2019-03" db="EMBL/GenBank/DDBJ databases">
        <title>Sequencing 25 genomes of Wallemia mellicola.</title>
        <authorList>
            <person name="Gostincar C."/>
        </authorList>
    </citation>
    <scope>NUCLEOTIDE SEQUENCE [LARGE SCALE GENOMIC DNA]</scope>
    <source>
        <strain evidence="4 5">EXF-6152</strain>
    </source>
</reference>
<dbReference type="GO" id="GO:0008270">
    <property type="term" value="F:zinc ion binding"/>
    <property type="evidence" value="ECO:0007669"/>
    <property type="project" value="InterPro"/>
</dbReference>
<organism evidence="4 5">
    <name type="scientific">Wallemia mellicola</name>
    <dbReference type="NCBI Taxonomy" id="1708541"/>
    <lineage>
        <taxon>Eukaryota</taxon>
        <taxon>Fungi</taxon>
        <taxon>Dikarya</taxon>
        <taxon>Basidiomycota</taxon>
        <taxon>Wallemiomycotina</taxon>
        <taxon>Wallemiomycetes</taxon>
        <taxon>Wallemiales</taxon>
        <taxon>Wallemiaceae</taxon>
        <taxon>Wallemia</taxon>
    </lineage>
</organism>
<feature type="domain" description="Zn(2)-C6 fungal-type" evidence="3">
    <location>
        <begin position="11"/>
        <end position="40"/>
    </location>
</feature>
<name>A0A4T0NWM3_9BASI</name>
<dbReference type="SMART" id="SM00066">
    <property type="entry name" value="GAL4"/>
    <property type="match status" value="1"/>
</dbReference>
<keyword evidence="1" id="KW-0479">Metal-binding</keyword>
<protein>
    <recommendedName>
        <fullName evidence="3">Zn(2)-C6 fungal-type domain-containing protein</fullName>
    </recommendedName>
</protein>
<keyword evidence="2" id="KW-0539">Nucleus</keyword>
<gene>
    <name evidence="4" type="ORF">E3Q22_03742</name>
</gene>
<dbReference type="InterPro" id="IPR036864">
    <property type="entry name" value="Zn2-C6_fun-type_DNA-bd_sf"/>
</dbReference>
<evidence type="ECO:0000313" key="5">
    <source>
        <dbReference type="Proteomes" id="UP000310685"/>
    </source>
</evidence>
<dbReference type="CDD" id="cd00067">
    <property type="entry name" value="GAL4"/>
    <property type="match status" value="1"/>
</dbReference>
<dbReference type="CDD" id="cd12148">
    <property type="entry name" value="fungal_TF_MHR"/>
    <property type="match status" value="1"/>
</dbReference>